<dbReference type="Pfam" id="PF23491">
    <property type="entry name" value="bPH_8"/>
    <property type="match status" value="1"/>
</dbReference>
<feature type="domain" description="Sublancin immunity protein SunI-like PH" evidence="1">
    <location>
        <begin position="2"/>
        <end position="82"/>
    </location>
</feature>
<sequence length="84" mass="9431">MLGIKVEKSDGKLIINWQLSKIEIPIKEINDVLLDPYYGGQEKNAVRIGFPYGSTDRIVIKTAKNTYILFTSNAASIMNKILTD</sequence>
<dbReference type="Proteomes" id="UP000250069">
    <property type="component" value="Chromosome"/>
</dbReference>
<reference evidence="2 3" key="1">
    <citation type="submission" date="2018-06" db="EMBL/GenBank/DDBJ databases">
        <title>Complete Genome Sequence of Bacillus velezensis DSYZ, a Plant Growth-Promoting Rhizobacterium with Antifungal Activity.</title>
        <authorList>
            <person name="Du B."/>
            <person name="Ding Y."/>
            <person name="Liu K."/>
            <person name="Yao L."/>
            <person name="Wang C."/>
            <person name="Li H."/>
            <person name="Liu H."/>
        </authorList>
    </citation>
    <scope>NUCLEOTIDE SEQUENCE [LARGE SCALE GENOMIC DNA]</scope>
    <source>
        <strain evidence="2 3">DSYZ</strain>
    </source>
</reference>
<name>A0ABC8D8T6_BACVE</name>
<evidence type="ECO:0000259" key="1">
    <source>
        <dbReference type="Pfam" id="PF23491"/>
    </source>
</evidence>
<gene>
    <name evidence="2" type="ORF">BVDSYZ_09340</name>
</gene>
<dbReference type="AlphaFoldDB" id="A0ABC8D8T6"/>
<dbReference type="EMBL" id="CP030150">
    <property type="protein sequence ID" value="AWX72219.1"/>
    <property type="molecule type" value="Genomic_DNA"/>
</dbReference>
<dbReference type="InterPro" id="IPR055365">
    <property type="entry name" value="PH_SunI-like"/>
</dbReference>
<proteinExistence type="predicted"/>
<dbReference type="RefSeq" id="WP_033574791.1">
    <property type="nucleotide sequence ID" value="NZ_CANMRO010000004.1"/>
</dbReference>
<accession>A0ABC8D8T6</accession>
<organism evidence="2 3">
    <name type="scientific">Bacillus velezensis</name>
    <dbReference type="NCBI Taxonomy" id="492670"/>
    <lineage>
        <taxon>Bacteria</taxon>
        <taxon>Bacillati</taxon>
        <taxon>Bacillota</taxon>
        <taxon>Bacilli</taxon>
        <taxon>Bacillales</taxon>
        <taxon>Bacillaceae</taxon>
        <taxon>Bacillus</taxon>
        <taxon>Bacillus amyloliquefaciens group</taxon>
    </lineage>
</organism>
<protein>
    <recommendedName>
        <fullName evidence="1">Sublancin immunity protein SunI-like PH domain-containing protein</fullName>
    </recommendedName>
</protein>
<evidence type="ECO:0000313" key="2">
    <source>
        <dbReference type="EMBL" id="AWX72219.1"/>
    </source>
</evidence>
<evidence type="ECO:0000313" key="3">
    <source>
        <dbReference type="Proteomes" id="UP000250069"/>
    </source>
</evidence>